<comment type="caution">
    <text evidence="1">The sequence shown here is derived from an EMBL/GenBank/DDBJ whole genome shotgun (WGS) entry which is preliminary data.</text>
</comment>
<evidence type="ECO:0000313" key="2">
    <source>
        <dbReference type="Proteomes" id="UP001243717"/>
    </source>
</evidence>
<reference evidence="1 2" key="1">
    <citation type="submission" date="2023-04" db="EMBL/GenBank/DDBJ databases">
        <title>A novel bacteria isolated from coastal sediment.</title>
        <authorList>
            <person name="Liu X.-J."/>
            <person name="Du Z.-J."/>
        </authorList>
    </citation>
    <scope>NUCLEOTIDE SEQUENCE [LARGE SCALE GENOMIC DNA]</scope>
    <source>
        <strain evidence="1 2">SDUM461004</strain>
    </source>
</reference>
<gene>
    <name evidence="1" type="ORF">QEH59_18730</name>
</gene>
<dbReference type="PANTHER" id="PTHR40266:SF2">
    <property type="entry name" value="TOXIN HIGB-1"/>
    <property type="match status" value="1"/>
</dbReference>
<sequence>RVALRKLIQMNRARDLADLSVPPGNRLEALKGDLMGFHSIRINRHLAREARRWSARRDGSTELPEAGALRATKEQWRIVFRWTEQGPADVQIQDYH</sequence>
<protein>
    <submittedName>
        <fullName evidence="1">Type II toxin-antitoxin system RelE/ParE family toxin</fullName>
    </submittedName>
</protein>
<name>A0ABU1ANV3_9BACT</name>
<dbReference type="RefSeq" id="WP_308986904.1">
    <property type="nucleotide sequence ID" value="NZ_JARXIC010000123.1"/>
</dbReference>
<keyword evidence="2" id="KW-1185">Reference proteome</keyword>
<proteinExistence type="predicted"/>
<organism evidence="1 2">
    <name type="scientific">Thalassobacterium sedimentorum</name>
    <dbReference type="NCBI Taxonomy" id="3041258"/>
    <lineage>
        <taxon>Bacteria</taxon>
        <taxon>Pseudomonadati</taxon>
        <taxon>Verrucomicrobiota</taxon>
        <taxon>Opitutia</taxon>
        <taxon>Puniceicoccales</taxon>
        <taxon>Coraliomargaritaceae</taxon>
        <taxon>Thalassobacterium</taxon>
    </lineage>
</organism>
<dbReference type="Pfam" id="PF05015">
    <property type="entry name" value="HigB-like_toxin"/>
    <property type="match status" value="1"/>
</dbReference>
<dbReference type="PANTHER" id="PTHR40266">
    <property type="entry name" value="TOXIN HIGB-1"/>
    <property type="match status" value="1"/>
</dbReference>
<dbReference type="InterPro" id="IPR035093">
    <property type="entry name" value="RelE/ParE_toxin_dom_sf"/>
</dbReference>
<feature type="non-terminal residue" evidence="1">
    <location>
        <position position="1"/>
    </location>
</feature>
<accession>A0ABU1ANV3</accession>
<dbReference type="InterPro" id="IPR007711">
    <property type="entry name" value="HigB-1"/>
</dbReference>
<dbReference type="Proteomes" id="UP001243717">
    <property type="component" value="Unassembled WGS sequence"/>
</dbReference>
<dbReference type="Gene3D" id="3.30.2310.20">
    <property type="entry name" value="RelE-like"/>
    <property type="match status" value="1"/>
</dbReference>
<dbReference type="SUPFAM" id="SSF143011">
    <property type="entry name" value="RelE-like"/>
    <property type="match status" value="1"/>
</dbReference>
<dbReference type="EMBL" id="JARXIC010000123">
    <property type="protein sequence ID" value="MDQ8196472.1"/>
    <property type="molecule type" value="Genomic_DNA"/>
</dbReference>
<evidence type="ECO:0000313" key="1">
    <source>
        <dbReference type="EMBL" id="MDQ8196472.1"/>
    </source>
</evidence>